<name>A0A0C2CYP9_9BACT</name>
<comment type="caution">
    <text evidence="1">The sequence shown here is derived from an EMBL/GenBank/DDBJ whole genome shotgun (WGS) entry which is preliminary data.</text>
</comment>
<accession>A0A0C2CYP9</accession>
<gene>
    <name evidence="1" type="ORF">DB30_06326</name>
</gene>
<sequence>MSDLATAPRARSFELERVLDDADLAAVRGALDEHQASS</sequence>
<reference evidence="1 2" key="1">
    <citation type="submission" date="2014-12" db="EMBL/GenBank/DDBJ databases">
        <title>Genome assembly of Enhygromyxa salina DSM 15201.</title>
        <authorList>
            <person name="Sharma G."/>
            <person name="Subramanian S."/>
        </authorList>
    </citation>
    <scope>NUCLEOTIDE SEQUENCE [LARGE SCALE GENOMIC DNA]</scope>
    <source>
        <strain evidence="1 2">DSM 15201</strain>
    </source>
</reference>
<dbReference type="Proteomes" id="UP000031599">
    <property type="component" value="Unassembled WGS sequence"/>
</dbReference>
<proteinExistence type="predicted"/>
<evidence type="ECO:0000313" key="1">
    <source>
        <dbReference type="EMBL" id="KIG14740.1"/>
    </source>
</evidence>
<dbReference type="AlphaFoldDB" id="A0A0C2CYP9"/>
<evidence type="ECO:0000313" key="2">
    <source>
        <dbReference type="Proteomes" id="UP000031599"/>
    </source>
</evidence>
<protein>
    <submittedName>
        <fullName evidence="1">Uncharacterized protein</fullName>
    </submittedName>
</protein>
<dbReference type="EMBL" id="JMCC02000066">
    <property type="protein sequence ID" value="KIG14740.1"/>
    <property type="molecule type" value="Genomic_DNA"/>
</dbReference>
<organism evidence="1 2">
    <name type="scientific">Enhygromyxa salina</name>
    <dbReference type="NCBI Taxonomy" id="215803"/>
    <lineage>
        <taxon>Bacteria</taxon>
        <taxon>Pseudomonadati</taxon>
        <taxon>Myxococcota</taxon>
        <taxon>Polyangia</taxon>
        <taxon>Nannocystales</taxon>
        <taxon>Nannocystaceae</taxon>
        <taxon>Enhygromyxa</taxon>
    </lineage>
</organism>